<name>A0AAN9VMC6_9ORTH</name>
<keyword evidence="2" id="KW-1185">Reference proteome</keyword>
<reference evidence="1 2" key="1">
    <citation type="submission" date="2024-03" db="EMBL/GenBank/DDBJ databases">
        <title>The genome assembly and annotation of the cricket Gryllus longicercus Weissman &amp; Gray.</title>
        <authorList>
            <person name="Szrajer S."/>
            <person name="Gray D."/>
            <person name="Ylla G."/>
        </authorList>
    </citation>
    <scope>NUCLEOTIDE SEQUENCE [LARGE SCALE GENOMIC DNA]</scope>
    <source>
        <strain evidence="1">DAG 2021-001</strain>
        <tissue evidence="1">Whole body minus gut</tissue>
    </source>
</reference>
<dbReference type="AlphaFoldDB" id="A0AAN9VMC6"/>
<accession>A0AAN9VMC6</accession>
<proteinExistence type="predicted"/>
<dbReference type="Proteomes" id="UP001378592">
    <property type="component" value="Unassembled WGS sequence"/>
</dbReference>
<protein>
    <submittedName>
        <fullName evidence="1">Uncharacterized protein</fullName>
    </submittedName>
</protein>
<gene>
    <name evidence="1" type="ORF">R5R35_004835</name>
</gene>
<evidence type="ECO:0000313" key="2">
    <source>
        <dbReference type="Proteomes" id="UP001378592"/>
    </source>
</evidence>
<comment type="caution">
    <text evidence="1">The sequence shown here is derived from an EMBL/GenBank/DDBJ whole genome shotgun (WGS) entry which is preliminary data.</text>
</comment>
<organism evidence="1 2">
    <name type="scientific">Gryllus longicercus</name>
    <dbReference type="NCBI Taxonomy" id="2509291"/>
    <lineage>
        <taxon>Eukaryota</taxon>
        <taxon>Metazoa</taxon>
        <taxon>Ecdysozoa</taxon>
        <taxon>Arthropoda</taxon>
        <taxon>Hexapoda</taxon>
        <taxon>Insecta</taxon>
        <taxon>Pterygota</taxon>
        <taxon>Neoptera</taxon>
        <taxon>Polyneoptera</taxon>
        <taxon>Orthoptera</taxon>
        <taxon>Ensifera</taxon>
        <taxon>Gryllidea</taxon>
        <taxon>Grylloidea</taxon>
        <taxon>Gryllidae</taxon>
        <taxon>Gryllinae</taxon>
        <taxon>Gryllus</taxon>
    </lineage>
</organism>
<sequence>MGTVFVGDLDKWEFPIGRPSTSTDPHHVKLGNNLGRANRRLIVREMAEEVNSVTHFGLTRVASKFVPRVLNRQQLLDRANGASEFLKTIVTGDETPRPKTARMPGAK</sequence>
<evidence type="ECO:0000313" key="1">
    <source>
        <dbReference type="EMBL" id="KAK7867709.1"/>
    </source>
</evidence>
<dbReference type="EMBL" id="JAZDUA010000112">
    <property type="protein sequence ID" value="KAK7867709.1"/>
    <property type="molecule type" value="Genomic_DNA"/>
</dbReference>